<proteinExistence type="predicted"/>
<organism evidence="1 2">
    <name type="scientific">Triplophysa rosa</name>
    <name type="common">Cave loach</name>
    <dbReference type="NCBI Taxonomy" id="992332"/>
    <lineage>
        <taxon>Eukaryota</taxon>
        <taxon>Metazoa</taxon>
        <taxon>Chordata</taxon>
        <taxon>Craniata</taxon>
        <taxon>Vertebrata</taxon>
        <taxon>Euteleostomi</taxon>
        <taxon>Actinopterygii</taxon>
        <taxon>Neopterygii</taxon>
        <taxon>Teleostei</taxon>
        <taxon>Ostariophysi</taxon>
        <taxon>Cypriniformes</taxon>
        <taxon>Nemacheilidae</taxon>
        <taxon>Triplophysa</taxon>
    </lineage>
</organism>
<name>A0A9W7T9U3_TRIRA</name>
<comment type="caution">
    <text evidence="1">The sequence shown here is derived from an EMBL/GenBank/DDBJ whole genome shotgun (WGS) entry which is preliminary data.</text>
</comment>
<evidence type="ECO:0000313" key="2">
    <source>
        <dbReference type="Proteomes" id="UP001059041"/>
    </source>
</evidence>
<sequence>MTLNAAGRADNVRLYSTAASAGLQSTPDRPINTNLSRLKIDLRNLLARHPNGIHLSKVRRSCPLILNPQVLNDHASVRQLLQSMPDVVRLCGFGVQTILFPTTAR</sequence>
<dbReference type="AlphaFoldDB" id="A0A9W7T9U3"/>
<dbReference type="Proteomes" id="UP001059041">
    <property type="component" value="Linkage Group LG21"/>
</dbReference>
<protein>
    <submittedName>
        <fullName evidence="1">Uncharacterized protein</fullName>
    </submittedName>
</protein>
<dbReference type="InterPro" id="IPR041966">
    <property type="entry name" value="LOTUS-like"/>
</dbReference>
<reference evidence="1" key="1">
    <citation type="submission" date="2021-02" db="EMBL/GenBank/DDBJ databases">
        <title>Comparative genomics reveals that relaxation of natural selection precedes convergent phenotypic evolution of cavefish.</title>
        <authorList>
            <person name="Peng Z."/>
        </authorList>
    </citation>
    <scope>NUCLEOTIDE SEQUENCE</scope>
    <source>
        <tissue evidence="1">Muscle</tissue>
    </source>
</reference>
<evidence type="ECO:0000313" key="1">
    <source>
        <dbReference type="EMBL" id="KAI7794515.1"/>
    </source>
</evidence>
<dbReference type="Gene3D" id="3.30.420.610">
    <property type="entry name" value="LOTUS domain-like"/>
    <property type="match status" value="1"/>
</dbReference>
<dbReference type="EMBL" id="JAFHDT010000021">
    <property type="protein sequence ID" value="KAI7794515.1"/>
    <property type="molecule type" value="Genomic_DNA"/>
</dbReference>
<keyword evidence="2" id="KW-1185">Reference proteome</keyword>
<accession>A0A9W7T9U3</accession>
<gene>
    <name evidence="1" type="ORF">IRJ41_015312</name>
</gene>